<proteinExistence type="inferred from homology"/>
<comment type="subcellular location">
    <subcellularLocation>
        <location evidence="12">Cell membrane</location>
        <topology evidence="12">Multi-pass membrane protein</topology>
    </subcellularLocation>
    <subcellularLocation>
        <location evidence="1">Membrane</location>
        <topology evidence="1">Multi-pass membrane protein</topology>
    </subcellularLocation>
</comment>
<dbReference type="InterPro" id="IPR012187">
    <property type="entry name" value="Disulphide_bond_form_BdbC"/>
</dbReference>
<keyword evidence="12" id="KW-1003">Cell membrane</keyword>
<keyword evidence="6 12" id="KW-1133">Transmembrane helix</keyword>
<protein>
    <recommendedName>
        <fullName evidence="12">Probable disulfide formation protein</fullName>
    </recommendedName>
    <alternativeName>
        <fullName evidence="12">Disulfide oxidoreductase</fullName>
    </alternativeName>
    <alternativeName>
        <fullName evidence="12">Thiol-disulfide oxidoreductase</fullName>
    </alternativeName>
</protein>
<comment type="similarity">
    <text evidence="2 12">Belongs to the DsbB family. BdbC subfamily.</text>
</comment>
<feature type="disulfide bond" description="Redox-active" evidence="12">
    <location>
        <begin position="95"/>
        <end position="101"/>
    </location>
</feature>
<keyword evidence="9 12" id="KW-1015">Disulfide bond</keyword>
<feature type="transmembrane region" description="Helical" evidence="13">
    <location>
        <begin position="7"/>
        <end position="26"/>
    </location>
</feature>
<keyword evidence="5 12" id="KW-0249">Electron transport</keyword>
<evidence type="ECO:0000256" key="2">
    <source>
        <dbReference type="ARBA" id="ARBA00007602"/>
    </source>
</evidence>
<keyword evidence="11 12" id="KW-0676">Redox-active center</keyword>
<feature type="disulfide bond" description="Redox-active" evidence="12">
    <location>
        <begin position="34"/>
        <end position="37"/>
    </location>
</feature>
<evidence type="ECO:0000256" key="8">
    <source>
        <dbReference type="ARBA" id="ARBA00023136"/>
    </source>
</evidence>
<keyword evidence="15" id="KW-1185">Reference proteome</keyword>
<sequence>MKNKQLWLYGSWIVSLTATIGSLYFSEIRRFIPCELCWYQRIMMYPLVLILGIATFQGDARVKKYVIPLAAVGAIISLTHYLEQKLPWFSGIKPCVTGVPCTGQYVNWFGFMTIPFLALTAFILIIICMCFVNEKGK</sequence>
<name>A0ABT4X7P7_9BACI</name>
<keyword evidence="4 12" id="KW-0812">Transmembrane</keyword>
<evidence type="ECO:0000313" key="14">
    <source>
        <dbReference type="EMBL" id="MDA7027441.1"/>
    </source>
</evidence>
<evidence type="ECO:0000256" key="10">
    <source>
        <dbReference type="ARBA" id="ARBA00023186"/>
    </source>
</evidence>
<keyword evidence="10 12" id="KW-0143">Chaperone</keyword>
<evidence type="ECO:0000256" key="5">
    <source>
        <dbReference type="ARBA" id="ARBA00022982"/>
    </source>
</evidence>
<dbReference type="Gene3D" id="1.20.1550.10">
    <property type="entry name" value="DsbB-like"/>
    <property type="match status" value="1"/>
</dbReference>
<feature type="transmembrane region" description="Helical" evidence="13">
    <location>
        <begin position="108"/>
        <end position="132"/>
    </location>
</feature>
<evidence type="ECO:0000256" key="3">
    <source>
        <dbReference type="ARBA" id="ARBA00022448"/>
    </source>
</evidence>
<dbReference type="InterPro" id="IPR003752">
    <property type="entry name" value="DiS_bond_form_DsbB/BdbC"/>
</dbReference>
<accession>A0ABT4X7P7</accession>
<feature type="transmembrane region" description="Helical" evidence="13">
    <location>
        <begin position="38"/>
        <end position="56"/>
    </location>
</feature>
<dbReference type="EMBL" id="JAQKAB010000008">
    <property type="protein sequence ID" value="MDA7027441.1"/>
    <property type="molecule type" value="Genomic_DNA"/>
</dbReference>
<comment type="function">
    <text evidence="12">Required for disulfide bond formation in some proteins.</text>
</comment>
<dbReference type="RefSeq" id="WP_271341282.1">
    <property type="nucleotide sequence ID" value="NZ_JAQKAB010000008.1"/>
</dbReference>
<evidence type="ECO:0000256" key="1">
    <source>
        <dbReference type="ARBA" id="ARBA00004141"/>
    </source>
</evidence>
<dbReference type="Proteomes" id="UP001211894">
    <property type="component" value="Unassembled WGS sequence"/>
</dbReference>
<dbReference type="HAMAP" id="MF_00287">
    <property type="entry name" value="BdbC"/>
    <property type="match status" value="1"/>
</dbReference>
<comment type="caution">
    <text evidence="14">The sequence shown here is derived from an EMBL/GenBank/DDBJ whole genome shotgun (WGS) entry which is preliminary data.</text>
</comment>
<dbReference type="PANTHER" id="PTHR43469:SF1">
    <property type="entry name" value="SPBETA PROPHAGE-DERIVED DISULFIDE BOND FORMATION PROTEIN B"/>
    <property type="match status" value="1"/>
</dbReference>
<reference evidence="14 15" key="1">
    <citation type="submission" date="2023-01" db="EMBL/GenBank/DDBJ databases">
        <title>Bacillus changyiensis sp. nov., isolated from a coastal deposit.</title>
        <authorList>
            <person name="Xiao G."/>
            <person name="Lai Q."/>
            <person name="Hu Z."/>
            <person name="Shao Z."/>
        </authorList>
    </citation>
    <scope>NUCLEOTIDE SEQUENCE [LARGE SCALE GENOMIC DNA]</scope>
    <source>
        <strain evidence="14 15">CLL-7-23</strain>
    </source>
</reference>
<organism evidence="14 15">
    <name type="scientific">Bacillus changyiensis</name>
    <dbReference type="NCBI Taxonomy" id="3004103"/>
    <lineage>
        <taxon>Bacteria</taxon>
        <taxon>Bacillati</taxon>
        <taxon>Bacillota</taxon>
        <taxon>Bacilli</taxon>
        <taxon>Bacillales</taxon>
        <taxon>Bacillaceae</taxon>
        <taxon>Bacillus</taxon>
    </lineage>
</organism>
<dbReference type="PANTHER" id="PTHR43469">
    <property type="entry name" value="DISULFIDE FORMATION PROTEIN-RELATED"/>
    <property type="match status" value="1"/>
</dbReference>
<evidence type="ECO:0000256" key="4">
    <source>
        <dbReference type="ARBA" id="ARBA00022692"/>
    </source>
</evidence>
<evidence type="ECO:0000256" key="12">
    <source>
        <dbReference type="HAMAP-Rule" id="MF_00287"/>
    </source>
</evidence>
<dbReference type="PIRSF" id="PIRSF036659">
    <property type="entry name" value="BdbC"/>
    <property type="match status" value="1"/>
</dbReference>
<dbReference type="NCBIfam" id="NF002849">
    <property type="entry name" value="PRK03113.1"/>
    <property type="match status" value="1"/>
</dbReference>
<evidence type="ECO:0000256" key="6">
    <source>
        <dbReference type="ARBA" id="ARBA00022989"/>
    </source>
</evidence>
<keyword evidence="8 12" id="KW-0472">Membrane</keyword>
<evidence type="ECO:0000256" key="7">
    <source>
        <dbReference type="ARBA" id="ARBA00023002"/>
    </source>
</evidence>
<feature type="transmembrane region" description="Helical" evidence="13">
    <location>
        <begin position="65"/>
        <end position="82"/>
    </location>
</feature>
<evidence type="ECO:0000256" key="13">
    <source>
        <dbReference type="SAM" id="Phobius"/>
    </source>
</evidence>
<dbReference type="SUPFAM" id="SSF158442">
    <property type="entry name" value="DsbB-like"/>
    <property type="match status" value="1"/>
</dbReference>
<dbReference type="Pfam" id="PF02600">
    <property type="entry name" value="DsbB"/>
    <property type="match status" value="1"/>
</dbReference>
<keyword evidence="7 12" id="KW-0560">Oxidoreductase</keyword>
<gene>
    <name evidence="12" type="primary">bdbC</name>
    <name evidence="14" type="ORF">PJ311_12680</name>
</gene>
<evidence type="ECO:0000256" key="9">
    <source>
        <dbReference type="ARBA" id="ARBA00023157"/>
    </source>
</evidence>
<dbReference type="InterPro" id="IPR023380">
    <property type="entry name" value="DsbB-like_sf"/>
</dbReference>
<evidence type="ECO:0000256" key="11">
    <source>
        <dbReference type="ARBA" id="ARBA00023284"/>
    </source>
</evidence>
<evidence type="ECO:0000313" key="15">
    <source>
        <dbReference type="Proteomes" id="UP001211894"/>
    </source>
</evidence>
<keyword evidence="3 12" id="KW-0813">Transport</keyword>